<comment type="caution">
    <text evidence="5">The sequence shown here is derived from an EMBL/GenBank/DDBJ whole genome shotgun (WGS) entry which is preliminary data.</text>
</comment>
<evidence type="ECO:0000256" key="3">
    <source>
        <dbReference type="SAM" id="MobiDB-lite"/>
    </source>
</evidence>
<organism evidence="5 6">
    <name type="scientific">Euphydryas editha</name>
    <name type="common">Edith's checkerspot</name>
    <dbReference type="NCBI Taxonomy" id="104508"/>
    <lineage>
        <taxon>Eukaryota</taxon>
        <taxon>Metazoa</taxon>
        <taxon>Ecdysozoa</taxon>
        <taxon>Arthropoda</taxon>
        <taxon>Hexapoda</taxon>
        <taxon>Insecta</taxon>
        <taxon>Pterygota</taxon>
        <taxon>Neoptera</taxon>
        <taxon>Endopterygota</taxon>
        <taxon>Lepidoptera</taxon>
        <taxon>Glossata</taxon>
        <taxon>Ditrysia</taxon>
        <taxon>Papilionoidea</taxon>
        <taxon>Nymphalidae</taxon>
        <taxon>Nymphalinae</taxon>
        <taxon>Euphydryas</taxon>
    </lineage>
</organism>
<evidence type="ECO:0000256" key="1">
    <source>
        <dbReference type="ARBA" id="ARBA00022723"/>
    </source>
</evidence>
<dbReference type="InterPro" id="IPR001584">
    <property type="entry name" value="Integrase_cat-core"/>
</dbReference>
<dbReference type="GO" id="GO:0016787">
    <property type="term" value="F:hydrolase activity"/>
    <property type="evidence" value="ECO:0007669"/>
    <property type="project" value="UniProtKB-KW"/>
</dbReference>
<evidence type="ECO:0000259" key="4">
    <source>
        <dbReference type="PROSITE" id="PS50994"/>
    </source>
</evidence>
<feature type="region of interest" description="Disordered" evidence="3">
    <location>
        <begin position="176"/>
        <end position="202"/>
    </location>
</feature>
<name>A0AAU9UFL2_EUPED</name>
<dbReference type="InterPro" id="IPR036397">
    <property type="entry name" value="RNaseH_sf"/>
</dbReference>
<accession>A0AAU9UFL2</accession>
<keyword evidence="2" id="KW-0378">Hydrolase</keyword>
<gene>
    <name evidence="5" type="ORF">EEDITHA_LOCUS12778</name>
</gene>
<dbReference type="Proteomes" id="UP001153954">
    <property type="component" value="Unassembled WGS sequence"/>
</dbReference>
<dbReference type="PANTHER" id="PTHR42648">
    <property type="entry name" value="TRANSPOSASE, PUTATIVE-RELATED"/>
    <property type="match status" value="1"/>
</dbReference>
<evidence type="ECO:0000313" key="5">
    <source>
        <dbReference type="EMBL" id="CAH2097574.1"/>
    </source>
</evidence>
<dbReference type="Pfam" id="PF07727">
    <property type="entry name" value="RVT_2"/>
    <property type="match status" value="1"/>
</dbReference>
<dbReference type="GO" id="GO:0046872">
    <property type="term" value="F:metal ion binding"/>
    <property type="evidence" value="ECO:0007669"/>
    <property type="project" value="UniProtKB-KW"/>
</dbReference>
<protein>
    <recommendedName>
        <fullName evidence="4">Integrase catalytic domain-containing protein</fullName>
    </recommendedName>
</protein>
<evidence type="ECO:0000256" key="2">
    <source>
        <dbReference type="ARBA" id="ARBA00022801"/>
    </source>
</evidence>
<feature type="domain" description="Integrase catalytic" evidence="4">
    <location>
        <begin position="1"/>
        <end position="100"/>
    </location>
</feature>
<dbReference type="EMBL" id="CAKOGL010000018">
    <property type="protein sequence ID" value="CAH2097574.1"/>
    <property type="molecule type" value="Genomic_DNA"/>
</dbReference>
<dbReference type="AlphaFoldDB" id="A0AAU9UFL2"/>
<dbReference type="Pfam" id="PF25597">
    <property type="entry name" value="SH3_retrovirus"/>
    <property type="match status" value="1"/>
</dbReference>
<dbReference type="GO" id="GO:0003676">
    <property type="term" value="F:nucleic acid binding"/>
    <property type="evidence" value="ECO:0007669"/>
    <property type="project" value="InterPro"/>
</dbReference>
<dbReference type="InterPro" id="IPR057670">
    <property type="entry name" value="SH3_retrovirus"/>
</dbReference>
<reference evidence="5" key="1">
    <citation type="submission" date="2022-03" db="EMBL/GenBank/DDBJ databases">
        <authorList>
            <person name="Tunstrom K."/>
        </authorList>
    </citation>
    <scope>NUCLEOTIDE SEQUENCE</scope>
</reference>
<dbReference type="GO" id="GO:0015074">
    <property type="term" value="P:DNA integration"/>
    <property type="evidence" value="ECO:0007669"/>
    <property type="project" value="InterPro"/>
</dbReference>
<sequence length="367" mass="43206">MIKELRCDNGKEYINARVLKFTREKGILIKPCPAYVHELNGTAERYNRSLMDMGRCLLSEAKVERKYWPEVIKSAAYLKNRTLTNTIERKTPYEIFFKRKPSVKNLKLYGSKVFVRIPEEKRKSKWDKKADIGILLGYTDTGYRVLINNKVIIARHCDIIEEDVILCGLDDEKENKNEEEIKDNEKKDSASTRIQNEEKSKIEKNLERDDTYEINSDDKEEIIVKRPRRKVKPPVRFDEGFSYYCIYVNVCDAMIPDNFLEAITCNESNKWKEAMNREMNSLEKNNTWTMVRKPDGNKKVIDVKWIYKKKSDGEYKARLVVRGFQQTDCLDDIYPPVAKMPTLKLLLLYCCQNSLHIHQMDVDRQLS</sequence>
<dbReference type="InterPro" id="IPR013103">
    <property type="entry name" value="RVT_2"/>
</dbReference>
<dbReference type="PROSITE" id="PS50994">
    <property type="entry name" value="INTEGRASE"/>
    <property type="match status" value="1"/>
</dbReference>
<dbReference type="SUPFAM" id="SSF53098">
    <property type="entry name" value="Ribonuclease H-like"/>
    <property type="match status" value="1"/>
</dbReference>
<evidence type="ECO:0000313" key="6">
    <source>
        <dbReference type="Proteomes" id="UP001153954"/>
    </source>
</evidence>
<dbReference type="InterPro" id="IPR012337">
    <property type="entry name" value="RNaseH-like_sf"/>
</dbReference>
<dbReference type="Gene3D" id="3.30.420.10">
    <property type="entry name" value="Ribonuclease H-like superfamily/Ribonuclease H"/>
    <property type="match status" value="1"/>
</dbReference>
<proteinExistence type="predicted"/>
<keyword evidence="6" id="KW-1185">Reference proteome</keyword>
<dbReference type="InterPro" id="IPR039537">
    <property type="entry name" value="Retrotran_Ty1/copia-like"/>
</dbReference>
<keyword evidence="1" id="KW-0479">Metal-binding</keyword>
<dbReference type="PANTHER" id="PTHR42648:SF28">
    <property type="entry name" value="TRANSPOSON-ENCODED PROTEIN WITH RIBONUCLEASE H-LIKE AND RETROVIRUS ZINC FINGER-LIKE DOMAINS"/>
    <property type="match status" value="1"/>
</dbReference>